<evidence type="ECO:0000256" key="7">
    <source>
        <dbReference type="SAM" id="Phobius"/>
    </source>
</evidence>
<keyword evidence="6 7" id="KW-0472">Membrane</keyword>
<dbReference type="InterPro" id="IPR050833">
    <property type="entry name" value="Poly_Biosynth_Transport"/>
</dbReference>
<comment type="subcellular location">
    <subcellularLocation>
        <location evidence="1">Cell membrane</location>
        <topology evidence="1">Multi-pass membrane protein</topology>
    </subcellularLocation>
</comment>
<evidence type="ECO:0000256" key="4">
    <source>
        <dbReference type="ARBA" id="ARBA00022692"/>
    </source>
</evidence>
<gene>
    <name evidence="8" type="ORF">EDI28_07295</name>
</gene>
<feature type="transmembrane region" description="Helical" evidence="7">
    <location>
        <begin position="45"/>
        <end position="69"/>
    </location>
</feature>
<feature type="transmembrane region" description="Helical" evidence="7">
    <location>
        <begin position="410"/>
        <end position="432"/>
    </location>
</feature>
<accession>A0A3S3UMU2</accession>
<comment type="similarity">
    <text evidence="2">Belongs to the polysaccharide synthase family.</text>
</comment>
<feature type="transmembrane region" description="Helical" evidence="7">
    <location>
        <begin position="21"/>
        <end position="39"/>
    </location>
</feature>
<dbReference type="GO" id="GO:0005886">
    <property type="term" value="C:plasma membrane"/>
    <property type="evidence" value="ECO:0007669"/>
    <property type="project" value="UniProtKB-SubCell"/>
</dbReference>
<evidence type="ECO:0000256" key="5">
    <source>
        <dbReference type="ARBA" id="ARBA00022989"/>
    </source>
</evidence>
<dbReference type="AlphaFoldDB" id="A0A3S3UMU2"/>
<reference evidence="8 9" key="1">
    <citation type="submission" date="2018-11" db="EMBL/GenBank/DDBJ databases">
        <title>Photobacterium sp. BEI247 sp. nov., a marine bacterium isolated from Yongle Blue Hole in the South China Sea.</title>
        <authorList>
            <person name="Wang X."/>
        </authorList>
    </citation>
    <scope>NUCLEOTIDE SEQUENCE [LARGE SCALE GENOMIC DNA]</scope>
    <source>
        <strain evidence="9">BEI247</strain>
    </source>
</reference>
<dbReference type="EMBL" id="RJLM01000002">
    <property type="protein sequence ID" value="RWX56087.1"/>
    <property type="molecule type" value="Genomic_DNA"/>
</dbReference>
<evidence type="ECO:0008006" key="10">
    <source>
        <dbReference type="Google" id="ProtNLM"/>
    </source>
</evidence>
<feature type="transmembrane region" description="Helical" evidence="7">
    <location>
        <begin position="145"/>
        <end position="168"/>
    </location>
</feature>
<name>A0A3S3UMU2_9GAMM</name>
<proteinExistence type="inferred from homology"/>
<feature type="transmembrane region" description="Helical" evidence="7">
    <location>
        <begin position="81"/>
        <end position="103"/>
    </location>
</feature>
<protein>
    <recommendedName>
        <fullName evidence="10">Lipopolysaccharide biosynthesis protein</fullName>
    </recommendedName>
</protein>
<dbReference type="Proteomes" id="UP000287563">
    <property type="component" value="Unassembled WGS sequence"/>
</dbReference>
<keyword evidence="5 7" id="KW-1133">Transmembrane helix</keyword>
<keyword evidence="9" id="KW-1185">Reference proteome</keyword>
<evidence type="ECO:0000256" key="1">
    <source>
        <dbReference type="ARBA" id="ARBA00004651"/>
    </source>
</evidence>
<keyword evidence="3" id="KW-1003">Cell membrane</keyword>
<comment type="caution">
    <text evidence="8">The sequence shown here is derived from an EMBL/GenBank/DDBJ whole genome shotgun (WGS) entry which is preliminary data.</text>
</comment>
<feature type="transmembrane region" description="Helical" evidence="7">
    <location>
        <begin position="444"/>
        <end position="464"/>
    </location>
</feature>
<organism evidence="8 9">
    <name type="scientific">Photobacterium chitinilyticum</name>
    <dbReference type="NCBI Taxonomy" id="2485123"/>
    <lineage>
        <taxon>Bacteria</taxon>
        <taxon>Pseudomonadati</taxon>
        <taxon>Pseudomonadota</taxon>
        <taxon>Gammaproteobacteria</taxon>
        <taxon>Vibrionales</taxon>
        <taxon>Vibrionaceae</taxon>
        <taxon>Photobacterium</taxon>
    </lineage>
</organism>
<keyword evidence="4 7" id="KW-0812">Transmembrane</keyword>
<evidence type="ECO:0000313" key="9">
    <source>
        <dbReference type="Proteomes" id="UP000287563"/>
    </source>
</evidence>
<evidence type="ECO:0000256" key="2">
    <source>
        <dbReference type="ARBA" id="ARBA00007430"/>
    </source>
</evidence>
<feature type="transmembrane region" description="Helical" evidence="7">
    <location>
        <begin position="325"/>
        <end position="346"/>
    </location>
</feature>
<evidence type="ECO:0000256" key="3">
    <source>
        <dbReference type="ARBA" id="ARBA00022475"/>
    </source>
</evidence>
<feature type="transmembrane region" description="Helical" evidence="7">
    <location>
        <begin position="385"/>
        <end position="403"/>
    </location>
</feature>
<dbReference type="Pfam" id="PF13440">
    <property type="entry name" value="Polysacc_synt_3"/>
    <property type="match status" value="1"/>
</dbReference>
<feature type="transmembrane region" description="Helical" evidence="7">
    <location>
        <begin position="174"/>
        <end position="193"/>
    </location>
</feature>
<evidence type="ECO:0000256" key="6">
    <source>
        <dbReference type="ARBA" id="ARBA00023136"/>
    </source>
</evidence>
<evidence type="ECO:0000313" key="8">
    <source>
        <dbReference type="EMBL" id="RWX56087.1"/>
    </source>
</evidence>
<feature type="transmembrane region" description="Helical" evidence="7">
    <location>
        <begin position="284"/>
        <end position="305"/>
    </location>
</feature>
<dbReference type="PANTHER" id="PTHR30250">
    <property type="entry name" value="PST FAMILY PREDICTED COLANIC ACID TRANSPORTER"/>
    <property type="match status" value="1"/>
</dbReference>
<dbReference type="PANTHER" id="PTHR30250:SF10">
    <property type="entry name" value="LIPOPOLYSACCHARIDE BIOSYNTHESIS PROTEIN WZXC"/>
    <property type="match status" value="1"/>
</dbReference>
<dbReference type="RefSeq" id="WP_128783175.1">
    <property type="nucleotide sequence ID" value="NZ_JAKJSG010000020.1"/>
</dbReference>
<dbReference type="OrthoDB" id="8538786at2"/>
<sequence>MNNKYSSALISGAKWAIIATWYNRVLGLVSTFILARLLTPEDFGIVAISSFFIYLFLAFTSVGTNRIVILEEEVSDESLNSIWSLNLVLRVVCALLLFISAPLIASYTNETRAELVIQVVAIIPFLMAFRNIGLEVYEKQLNFKTITVVSIAAKTIGTICSIVIAVIWQNYWSMIVAVILSNFIEVVIGYRVCSYRPRWSTSLWRKQWHFSKWLYLTTISGYLRSRVDVMILSNQLSSRTFGIYNFAQELAWLPFTDVVAPLNRGFFAVISQLRNNPDEFKKSIYQQLAVLLFVVMPCAFGVSVISEPFVKVVLGQQWLEAIPVMSNLAGLMVVMTVYMPLTVILTVKNKMHILFVADVIIVILISIMLYLSFGSSIDVISFNRLLIGMFFLLFMIGLYTVVAELNSIHLLSLVLLPLGCSWFMYEAVSWLIGFVDNDHYKLVLAIVSGFVLYAVLAIVSVSLLKSRVYEFQIIVQQLKKQASLRLGLQRSVA</sequence>
<feature type="transmembrane region" description="Helical" evidence="7">
    <location>
        <begin position="115"/>
        <end position="133"/>
    </location>
</feature>
<feature type="transmembrane region" description="Helical" evidence="7">
    <location>
        <begin position="353"/>
        <end position="373"/>
    </location>
</feature>